<proteinExistence type="predicted"/>
<gene>
    <name evidence="1" type="ORF">MRATA1EN1_LOCUS18091</name>
</gene>
<name>A0ABN8Z5R2_RANTA</name>
<organism evidence="1 2">
    <name type="scientific">Rangifer tarandus platyrhynchus</name>
    <name type="common">Svalbard reindeer</name>
    <dbReference type="NCBI Taxonomy" id="3082113"/>
    <lineage>
        <taxon>Eukaryota</taxon>
        <taxon>Metazoa</taxon>
        <taxon>Chordata</taxon>
        <taxon>Craniata</taxon>
        <taxon>Vertebrata</taxon>
        <taxon>Euteleostomi</taxon>
        <taxon>Mammalia</taxon>
        <taxon>Eutheria</taxon>
        <taxon>Laurasiatheria</taxon>
        <taxon>Artiodactyla</taxon>
        <taxon>Ruminantia</taxon>
        <taxon>Pecora</taxon>
        <taxon>Cervidae</taxon>
        <taxon>Odocoileinae</taxon>
        <taxon>Rangifer</taxon>
    </lineage>
</organism>
<dbReference type="EMBL" id="OX459965">
    <property type="protein sequence ID" value="CAI9169129.1"/>
    <property type="molecule type" value="Genomic_DNA"/>
</dbReference>
<dbReference type="Proteomes" id="UP001176941">
    <property type="component" value="Chromosome 29"/>
</dbReference>
<reference evidence="1" key="1">
    <citation type="submission" date="2023-04" db="EMBL/GenBank/DDBJ databases">
        <authorList>
            <consortium name="ELIXIR-Norway"/>
        </authorList>
    </citation>
    <scope>NUCLEOTIDE SEQUENCE [LARGE SCALE GENOMIC DNA]</scope>
</reference>
<accession>A0ABN8Z5R2</accession>
<sequence>MIDERHQSTSSGQQIPSWTKKKSHQDKSCCCSVTKSCLTLCNPWTAACQAPLSSTISQSLLKFMFIELLMLSNHLILCRLHTRAGTRDPTHDKVMRKRPDGQGGSGFQGFRKVAPALTLKMISVFLMLASIDYSLISVTQAEGLPHLFPNKNQFRTLIKVLN</sequence>
<evidence type="ECO:0000313" key="1">
    <source>
        <dbReference type="EMBL" id="CAI9169129.1"/>
    </source>
</evidence>
<evidence type="ECO:0000313" key="2">
    <source>
        <dbReference type="Proteomes" id="UP001176941"/>
    </source>
</evidence>
<keyword evidence="2" id="KW-1185">Reference proteome</keyword>
<protein>
    <submittedName>
        <fullName evidence="1">Uncharacterized protein</fullName>
    </submittedName>
</protein>